<keyword evidence="3 8" id="KW-0813">Transport</keyword>
<feature type="signal peptide" evidence="9">
    <location>
        <begin position="1"/>
        <end position="23"/>
    </location>
</feature>
<accession>A0A840YQL9</accession>
<dbReference type="InterPro" id="IPR002229">
    <property type="entry name" value="RhesusRHD"/>
</dbReference>
<feature type="transmembrane region" description="Helical" evidence="8">
    <location>
        <begin position="304"/>
        <end position="322"/>
    </location>
</feature>
<dbReference type="PROSITE" id="PS01219">
    <property type="entry name" value="AMMONIUM_TRANSP"/>
    <property type="match status" value="1"/>
</dbReference>
<dbReference type="InterPro" id="IPR001905">
    <property type="entry name" value="Ammonium_transpt"/>
</dbReference>
<feature type="domain" description="Ammonium transporter AmtB-like" evidence="10">
    <location>
        <begin position="45"/>
        <end position="449"/>
    </location>
</feature>
<dbReference type="InterPro" id="IPR029020">
    <property type="entry name" value="Ammonium/urea_transptr"/>
</dbReference>
<evidence type="ECO:0000313" key="11">
    <source>
        <dbReference type="EMBL" id="MBB5711092.1"/>
    </source>
</evidence>
<keyword evidence="5 8" id="KW-1133">Transmembrane helix</keyword>
<feature type="transmembrane region" description="Helical" evidence="8">
    <location>
        <begin position="172"/>
        <end position="195"/>
    </location>
</feature>
<dbReference type="PANTHER" id="PTHR43029">
    <property type="entry name" value="AMMONIUM TRANSPORTER MEP2"/>
    <property type="match status" value="1"/>
</dbReference>
<dbReference type="Gene3D" id="1.10.3430.10">
    <property type="entry name" value="Ammonium transporter AmtB like domains"/>
    <property type="match status" value="1"/>
</dbReference>
<gene>
    <name evidence="11" type="ORF">FHT02_002333</name>
</gene>
<feature type="transmembrane region" description="Helical" evidence="8">
    <location>
        <begin position="143"/>
        <end position="165"/>
    </location>
</feature>
<feature type="transmembrane region" description="Helical" evidence="8">
    <location>
        <begin position="360"/>
        <end position="381"/>
    </location>
</feature>
<dbReference type="Proteomes" id="UP000527143">
    <property type="component" value="Unassembled WGS sequence"/>
</dbReference>
<feature type="transmembrane region" description="Helical" evidence="8">
    <location>
        <begin position="240"/>
        <end position="261"/>
    </location>
</feature>
<keyword evidence="12" id="KW-1185">Reference proteome</keyword>
<organism evidence="11 12">
    <name type="scientific">Sphingomonas xinjiangensis</name>
    <dbReference type="NCBI Taxonomy" id="643568"/>
    <lineage>
        <taxon>Bacteria</taxon>
        <taxon>Pseudomonadati</taxon>
        <taxon>Pseudomonadota</taxon>
        <taxon>Alphaproteobacteria</taxon>
        <taxon>Sphingomonadales</taxon>
        <taxon>Sphingomonadaceae</taxon>
        <taxon>Sphingomonas</taxon>
    </lineage>
</organism>
<keyword evidence="4 8" id="KW-0812">Transmembrane</keyword>
<feature type="transmembrane region" description="Helical" evidence="8">
    <location>
        <begin position="401"/>
        <end position="422"/>
    </location>
</feature>
<proteinExistence type="inferred from homology"/>
<dbReference type="GO" id="GO:0005886">
    <property type="term" value="C:plasma membrane"/>
    <property type="evidence" value="ECO:0007669"/>
    <property type="project" value="UniProtKB-SubCell"/>
</dbReference>
<evidence type="ECO:0000256" key="1">
    <source>
        <dbReference type="ARBA" id="ARBA00004141"/>
    </source>
</evidence>
<evidence type="ECO:0000256" key="7">
    <source>
        <dbReference type="ARBA" id="ARBA00023177"/>
    </source>
</evidence>
<evidence type="ECO:0000256" key="3">
    <source>
        <dbReference type="ARBA" id="ARBA00022448"/>
    </source>
</evidence>
<reference evidence="11 12" key="1">
    <citation type="submission" date="2020-08" db="EMBL/GenBank/DDBJ databases">
        <title>Genomic Encyclopedia of Type Strains, Phase IV (KMG-IV): sequencing the most valuable type-strain genomes for metagenomic binning, comparative biology and taxonomic classification.</title>
        <authorList>
            <person name="Goeker M."/>
        </authorList>
    </citation>
    <scope>NUCLEOTIDE SEQUENCE [LARGE SCALE GENOMIC DNA]</scope>
    <source>
        <strain evidence="11 12">DSM 26736</strain>
    </source>
</reference>
<dbReference type="AlphaFoldDB" id="A0A840YQL9"/>
<keyword evidence="6 8" id="KW-0472">Membrane</keyword>
<dbReference type="GO" id="GO:0008519">
    <property type="term" value="F:ammonium channel activity"/>
    <property type="evidence" value="ECO:0007669"/>
    <property type="project" value="InterPro"/>
</dbReference>
<feature type="chain" id="PRO_5032474394" description="Ammonium transporter" evidence="9">
    <location>
        <begin position="24"/>
        <end position="451"/>
    </location>
</feature>
<evidence type="ECO:0000256" key="9">
    <source>
        <dbReference type="SAM" id="SignalP"/>
    </source>
</evidence>
<keyword evidence="7 8" id="KW-0924">Ammonia transport</keyword>
<evidence type="ECO:0000259" key="10">
    <source>
        <dbReference type="Pfam" id="PF00909"/>
    </source>
</evidence>
<evidence type="ECO:0000256" key="2">
    <source>
        <dbReference type="ARBA" id="ARBA00005887"/>
    </source>
</evidence>
<dbReference type="NCBIfam" id="TIGR00836">
    <property type="entry name" value="amt"/>
    <property type="match status" value="1"/>
</dbReference>
<evidence type="ECO:0000256" key="8">
    <source>
        <dbReference type="RuleBase" id="RU362002"/>
    </source>
</evidence>
<dbReference type="SUPFAM" id="SSF111352">
    <property type="entry name" value="Ammonium transporter"/>
    <property type="match status" value="1"/>
</dbReference>
<feature type="transmembrane region" description="Helical" evidence="8">
    <location>
        <begin position="47"/>
        <end position="66"/>
    </location>
</feature>
<dbReference type="InterPro" id="IPR024041">
    <property type="entry name" value="NH4_transpt_AmtB-like_dom"/>
</dbReference>
<feature type="transmembrane region" description="Helical" evidence="8">
    <location>
        <begin position="328"/>
        <end position="348"/>
    </location>
</feature>
<evidence type="ECO:0000256" key="5">
    <source>
        <dbReference type="ARBA" id="ARBA00022989"/>
    </source>
</evidence>
<comment type="subcellular location">
    <subcellularLocation>
        <location evidence="8">Cell membrane</location>
        <topology evidence="8">Multi-pass membrane protein</topology>
    </subcellularLocation>
    <subcellularLocation>
        <location evidence="1">Membrane</location>
        <topology evidence="1">Multi-pass membrane protein</topology>
    </subcellularLocation>
</comment>
<dbReference type="InterPro" id="IPR018047">
    <property type="entry name" value="Ammonium_transpt_CS"/>
</dbReference>
<dbReference type="Pfam" id="PF00909">
    <property type="entry name" value="Ammonium_transp"/>
    <property type="match status" value="1"/>
</dbReference>
<evidence type="ECO:0000256" key="4">
    <source>
        <dbReference type="ARBA" id="ARBA00022692"/>
    </source>
</evidence>
<name>A0A840YQL9_9SPHN</name>
<dbReference type="PRINTS" id="PR00342">
    <property type="entry name" value="RHESUSRHD"/>
</dbReference>
<feature type="transmembrane region" description="Helical" evidence="8">
    <location>
        <begin position="207"/>
        <end position="228"/>
    </location>
</feature>
<dbReference type="PANTHER" id="PTHR43029:SF10">
    <property type="entry name" value="AMMONIUM TRANSPORTER MEP2"/>
    <property type="match status" value="1"/>
</dbReference>
<protein>
    <recommendedName>
        <fullName evidence="8">Ammonium transporter</fullName>
    </recommendedName>
</protein>
<evidence type="ECO:0000256" key="6">
    <source>
        <dbReference type="ARBA" id="ARBA00023136"/>
    </source>
</evidence>
<feature type="transmembrane region" description="Helical" evidence="8">
    <location>
        <begin position="78"/>
        <end position="98"/>
    </location>
</feature>
<evidence type="ECO:0000313" key="12">
    <source>
        <dbReference type="Proteomes" id="UP000527143"/>
    </source>
</evidence>
<keyword evidence="9" id="KW-0732">Signal</keyword>
<feature type="transmembrane region" description="Helical" evidence="8">
    <location>
        <begin position="273"/>
        <end position="292"/>
    </location>
</feature>
<comment type="caution">
    <text evidence="11">The sequence shown here is derived from an EMBL/GenBank/DDBJ whole genome shotgun (WGS) entry which is preliminary data.</text>
</comment>
<comment type="similarity">
    <text evidence="2 8">Belongs to the ammonia transporter channel (TC 1.A.11.2) family.</text>
</comment>
<dbReference type="EMBL" id="JACIJF010000006">
    <property type="protein sequence ID" value="MBB5711092.1"/>
    <property type="molecule type" value="Genomic_DNA"/>
</dbReference>
<sequence length="451" mass="46391">MKLSTKLAAGAGLALFAALPAWAQDAALQAPATAPTATVNKGDTAWMMTSTILVLMMILPGLALFYGGLARTKNMLSVMTQIGAVAALAMLIWVMWGYTMAFGPDYSSGLSNFVSNFDKLLLKGVTPASQAATFTAGVEIPEYVFISFQMTFAAITIALVLGSVVERIKFSAVMVFALIWLTIVYFPIAHMVWAASGLFFKAGALDFAGGTVVHVNAGVSALVLALLLGKRIGYPTERMAPHSLTLTMVGTGLLWVGWFGFNAGSALEANGSAALAMINTFVATASAGLFWMLAERFSGHKGSALGFCSGIIAGLVAVTPAAGNSGPFGAIVLGAIASLVCFAFVTVVKPRLGYDDSLDAFGIHGVGGMVGAVGTAVVYAPSLGGPGAADYDMGAKLLVQLGAVGTTIVWAAAGTAIAYAIAKALTGGRVKPEVEVEGLDLGEHGERAYNY</sequence>
<dbReference type="RefSeq" id="WP_184087616.1">
    <property type="nucleotide sequence ID" value="NZ_JACIJF010000006.1"/>
</dbReference>